<evidence type="ECO:0000313" key="7">
    <source>
        <dbReference type="EMBL" id="VED65622.1"/>
    </source>
</evidence>
<evidence type="ECO:0000313" key="6">
    <source>
        <dbReference type="EMBL" id="SUN29280.1"/>
    </source>
</evidence>
<organism evidence="5 10">
    <name type="scientific">Streptococcus agalactiae</name>
    <dbReference type="NCBI Taxonomy" id="1311"/>
    <lineage>
        <taxon>Bacteria</taxon>
        <taxon>Bacillati</taxon>
        <taxon>Bacillota</taxon>
        <taxon>Bacilli</taxon>
        <taxon>Lactobacillales</taxon>
        <taxon>Streptococcaceae</taxon>
        <taxon>Streptococcus</taxon>
    </lineage>
</organism>
<evidence type="ECO:0000313" key="1">
    <source>
        <dbReference type="EMBL" id="KLJ30575.1"/>
    </source>
</evidence>
<dbReference type="Proteomes" id="UP000035346">
    <property type="component" value="Unassembled WGS sequence"/>
</dbReference>
<evidence type="ECO:0000313" key="4">
    <source>
        <dbReference type="EMBL" id="RDY81662.1"/>
    </source>
</evidence>
<gene>
    <name evidence="4" type="ORF">C4618_05925</name>
    <name evidence="7" type="ORF">NCTC8184_01678</name>
    <name evidence="5" type="ORF">NCTC8185_02362</name>
    <name evidence="6" type="ORF">NCTC9828_01559</name>
    <name evidence="3" type="ORF">QP229_02915</name>
    <name evidence="2" type="ORF">WA04_10815</name>
    <name evidence="1" type="ORF">WA45_01710</name>
</gene>
<reference evidence="10 11" key="3">
    <citation type="submission" date="2018-06" db="EMBL/GenBank/DDBJ databases">
        <authorList>
            <consortium name="Pathogen Informatics"/>
            <person name="Doyle S."/>
        </authorList>
    </citation>
    <scope>NUCLEOTIDE SEQUENCE [LARGE SCALE GENOMIC DNA]</scope>
    <source>
        <strain evidence="5 10">NCTC8185</strain>
        <strain evidence="6 11">NCTC9828</strain>
    </source>
</reference>
<dbReference type="EMBL" id="JASOIH010000001">
    <property type="protein sequence ID" value="MDK6898942.1"/>
    <property type="molecule type" value="Genomic_DNA"/>
</dbReference>
<reference evidence="3" key="5">
    <citation type="submission" date="2023-05" db="EMBL/GenBank/DDBJ databases">
        <title>Cataloging the Phylogenetic Diversity of Human Bladder Bacteria.</title>
        <authorList>
            <person name="Du J."/>
        </authorList>
    </citation>
    <scope>NUCLEOTIDE SEQUENCE</scope>
    <source>
        <strain evidence="3">UMB8703</strain>
    </source>
</reference>
<dbReference type="InterPro" id="IPR025233">
    <property type="entry name" value="DUF4176"/>
</dbReference>
<dbReference type="Proteomes" id="UP000255140">
    <property type="component" value="Unassembled WGS sequence"/>
</dbReference>
<dbReference type="AlphaFoldDB" id="A0A076Z0X4"/>
<dbReference type="Proteomes" id="UP000256718">
    <property type="component" value="Unassembled WGS sequence"/>
</dbReference>
<dbReference type="Proteomes" id="UP000035174">
    <property type="component" value="Unassembled WGS sequence"/>
</dbReference>
<evidence type="ECO:0000313" key="8">
    <source>
        <dbReference type="Proteomes" id="UP000035174"/>
    </source>
</evidence>
<evidence type="ECO:0000313" key="2">
    <source>
        <dbReference type="EMBL" id="KLL35343.1"/>
    </source>
</evidence>
<sequence length="84" mass="9878">MDKIHTLGSVIELKNDSQKVMITSRFPLYDNEGQLGYFDYSGCIFPISIVGNETYFFNLEDIDKVLFEGYYDENEEEMQKIFLK</sequence>
<dbReference type="Proteomes" id="UP000254076">
    <property type="component" value="Unassembled WGS sequence"/>
</dbReference>
<dbReference type="EMBL" id="UHEW01000005">
    <property type="protein sequence ID" value="SUN29280.1"/>
    <property type="molecule type" value="Genomic_DNA"/>
</dbReference>
<evidence type="ECO:0000313" key="11">
    <source>
        <dbReference type="Proteomes" id="UP000255140"/>
    </source>
</evidence>
<dbReference type="Pfam" id="PF13780">
    <property type="entry name" value="DUF4176"/>
    <property type="match status" value="1"/>
</dbReference>
<evidence type="ECO:0000313" key="3">
    <source>
        <dbReference type="EMBL" id="MDK6898942.1"/>
    </source>
</evidence>
<dbReference type="EMBL" id="QHGZ01000149">
    <property type="protein sequence ID" value="RDY81662.1"/>
    <property type="molecule type" value="Genomic_DNA"/>
</dbReference>
<reference evidence="4 12" key="2">
    <citation type="journal article" date="2018" name="Emerg. Microbes Infect.">
        <title>Phenotypic and molecular analysis of nontypeable Group B streptococci: identification of cps2a and hybrid cps2a/cps5 Group B streptococcal capsule gene clusters.</title>
        <authorList>
            <person name="Alhhazmi A."/>
            <person name="Tyrrell G.J."/>
        </authorList>
    </citation>
    <scope>NUCLEOTIDE SEQUENCE [LARGE SCALE GENOMIC DNA]</scope>
    <source>
        <strain evidence="4 12">PLGBS17</strain>
    </source>
</reference>
<evidence type="ECO:0000313" key="5">
    <source>
        <dbReference type="EMBL" id="SUN15039.1"/>
    </source>
</evidence>
<dbReference type="EMBL" id="LCVB01000013">
    <property type="protein sequence ID" value="KLJ30575.1"/>
    <property type="molecule type" value="Genomic_DNA"/>
</dbReference>
<dbReference type="EMBL" id="LR134265">
    <property type="protein sequence ID" value="VED65622.1"/>
    <property type="molecule type" value="Genomic_DNA"/>
</dbReference>
<dbReference type="EMBL" id="LBKL01000098">
    <property type="protein sequence ID" value="KLL35343.1"/>
    <property type="molecule type" value="Genomic_DNA"/>
</dbReference>
<dbReference type="EMBL" id="UHEQ01000004">
    <property type="protein sequence ID" value="SUN15039.1"/>
    <property type="molecule type" value="Genomic_DNA"/>
</dbReference>
<protein>
    <submittedName>
        <fullName evidence="3">DUF4176 domain-containing protein</fullName>
    </submittedName>
    <submittedName>
        <fullName evidence="5">EsaC protein analog (Listeria type 3)</fullName>
    </submittedName>
</protein>
<evidence type="ECO:0000313" key="13">
    <source>
        <dbReference type="Proteomes" id="UP000268870"/>
    </source>
</evidence>
<reference evidence="8 9" key="1">
    <citation type="journal article" date="2015" name="PLoS ONE">
        <title>Genomic analysis reveals the molecular basis for capsule loss in the group B streptococcus population.</title>
        <authorList>
            <consortium name="DEVANI Consortium"/>
            <person name="Rosini R."/>
            <person name="Campisi E."/>
            <person name="De Chiara M."/>
            <person name="Tettelin H."/>
            <person name="Rinaudo D."/>
            <person name="Toniolo C."/>
            <person name="Metruccio M."/>
            <person name="Guidotti S."/>
            <person name="Sorensen U.B."/>
            <person name="Kilian M."/>
            <person name="Ramirez M."/>
            <person name="Janulczyk R."/>
            <person name="Donati C."/>
            <person name="Grandi G."/>
            <person name="Margarit I."/>
        </authorList>
    </citation>
    <scope>NUCLEOTIDE SEQUENCE [LARGE SCALE GENOMIC DNA]</scope>
    <source>
        <strain evidence="2 9">DK-B-USS-215</strain>
        <strain evidence="1 8">ES-PW-063</strain>
    </source>
</reference>
<reference evidence="7 13" key="4">
    <citation type="submission" date="2018-12" db="EMBL/GenBank/DDBJ databases">
        <authorList>
            <consortium name="Pathogen Informatics"/>
        </authorList>
    </citation>
    <scope>NUCLEOTIDE SEQUENCE [LARGE SCALE GENOMIC DNA]</scope>
    <source>
        <strain evidence="7 13">NCTC8184</strain>
    </source>
</reference>
<dbReference type="Proteomes" id="UP001230629">
    <property type="component" value="Unassembled WGS sequence"/>
</dbReference>
<name>A0A076Z0X4_STRAG</name>
<evidence type="ECO:0000313" key="9">
    <source>
        <dbReference type="Proteomes" id="UP000035346"/>
    </source>
</evidence>
<proteinExistence type="predicted"/>
<accession>A0A076Z0X4</accession>
<dbReference type="OMA" id="FFFNHEN"/>
<dbReference type="RefSeq" id="WP_000357796.1">
    <property type="nucleotide sequence ID" value="NZ_AP018935.1"/>
</dbReference>
<evidence type="ECO:0000313" key="12">
    <source>
        <dbReference type="Proteomes" id="UP000256718"/>
    </source>
</evidence>
<evidence type="ECO:0000313" key="10">
    <source>
        <dbReference type="Proteomes" id="UP000254076"/>
    </source>
</evidence>
<dbReference type="Proteomes" id="UP000268870">
    <property type="component" value="Chromosome"/>
</dbReference>